<dbReference type="EC" id="2.7.10.2" evidence="2"/>
<comment type="similarity">
    <text evidence="1">Belongs to the CpsD/CapB family.</text>
</comment>
<protein>
    <recommendedName>
        <fullName evidence="2">non-specific protein-tyrosine kinase</fullName>
        <ecNumber evidence="2">2.7.10.2</ecNumber>
    </recommendedName>
</protein>
<dbReference type="GO" id="GO:0005886">
    <property type="term" value="C:plasma membrane"/>
    <property type="evidence" value="ECO:0007669"/>
    <property type="project" value="TreeGrafter"/>
</dbReference>
<feature type="domain" description="AAA" evidence="9">
    <location>
        <begin position="62"/>
        <end position="192"/>
    </location>
</feature>
<dbReference type="CDD" id="cd05387">
    <property type="entry name" value="BY-kinase"/>
    <property type="match status" value="1"/>
</dbReference>
<keyword evidence="5 10" id="KW-0418">Kinase</keyword>
<dbReference type="InterPro" id="IPR027417">
    <property type="entry name" value="P-loop_NTPase"/>
</dbReference>
<evidence type="ECO:0000313" key="10">
    <source>
        <dbReference type="EMBL" id="HIV11117.1"/>
    </source>
</evidence>
<evidence type="ECO:0000313" key="11">
    <source>
        <dbReference type="Proteomes" id="UP000823960"/>
    </source>
</evidence>
<reference evidence="10" key="2">
    <citation type="journal article" date="2021" name="PeerJ">
        <title>Extensive microbial diversity within the chicken gut microbiome revealed by metagenomics and culture.</title>
        <authorList>
            <person name="Gilroy R."/>
            <person name="Ravi A."/>
            <person name="Getino M."/>
            <person name="Pursley I."/>
            <person name="Horton D.L."/>
            <person name="Alikhan N.F."/>
            <person name="Baker D."/>
            <person name="Gharbi K."/>
            <person name="Hall N."/>
            <person name="Watson M."/>
            <person name="Adriaenssens E.M."/>
            <person name="Foster-Nyarko E."/>
            <person name="Jarju S."/>
            <person name="Secka A."/>
            <person name="Antonio M."/>
            <person name="Oren A."/>
            <person name="Chaudhuri R.R."/>
            <person name="La Ragione R."/>
            <person name="Hildebrand F."/>
            <person name="Pallen M.J."/>
        </authorList>
    </citation>
    <scope>NUCLEOTIDE SEQUENCE</scope>
    <source>
        <strain evidence="10">1370</strain>
    </source>
</reference>
<dbReference type="InterPro" id="IPR050445">
    <property type="entry name" value="Bact_polysacc_biosynth/exp"/>
</dbReference>
<keyword evidence="6" id="KW-0067">ATP-binding</keyword>
<evidence type="ECO:0000259" key="9">
    <source>
        <dbReference type="Pfam" id="PF13614"/>
    </source>
</evidence>
<dbReference type="PANTHER" id="PTHR32309">
    <property type="entry name" value="TYROSINE-PROTEIN KINASE"/>
    <property type="match status" value="1"/>
</dbReference>
<dbReference type="AlphaFoldDB" id="A0A9D1NQV4"/>
<dbReference type="Gene3D" id="3.40.50.300">
    <property type="entry name" value="P-loop containing nucleotide triphosphate hydrolases"/>
    <property type="match status" value="1"/>
</dbReference>
<evidence type="ECO:0000256" key="3">
    <source>
        <dbReference type="ARBA" id="ARBA00022679"/>
    </source>
</evidence>
<reference evidence="10" key="1">
    <citation type="submission" date="2020-10" db="EMBL/GenBank/DDBJ databases">
        <authorList>
            <person name="Gilroy R."/>
        </authorList>
    </citation>
    <scope>NUCLEOTIDE SEQUENCE</scope>
    <source>
        <strain evidence="10">1370</strain>
    </source>
</reference>
<accession>A0A9D1NQV4</accession>
<dbReference type="Proteomes" id="UP000823960">
    <property type="component" value="Unassembled WGS sequence"/>
</dbReference>
<name>A0A9D1NQV4_9FIRM</name>
<dbReference type="Pfam" id="PF13614">
    <property type="entry name" value="AAA_31"/>
    <property type="match status" value="1"/>
</dbReference>
<dbReference type="InterPro" id="IPR005702">
    <property type="entry name" value="Wzc-like_C"/>
</dbReference>
<dbReference type="GO" id="GO:0004715">
    <property type="term" value="F:non-membrane spanning protein tyrosine kinase activity"/>
    <property type="evidence" value="ECO:0007669"/>
    <property type="project" value="UniProtKB-EC"/>
</dbReference>
<comment type="catalytic activity">
    <reaction evidence="8">
        <text>L-tyrosyl-[protein] + ATP = O-phospho-L-tyrosyl-[protein] + ADP + H(+)</text>
        <dbReference type="Rhea" id="RHEA:10596"/>
        <dbReference type="Rhea" id="RHEA-COMP:10136"/>
        <dbReference type="Rhea" id="RHEA-COMP:20101"/>
        <dbReference type="ChEBI" id="CHEBI:15378"/>
        <dbReference type="ChEBI" id="CHEBI:30616"/>
        <dbReference type="ChEBI" id="CHEBI:46858"/>
        <dbReference type="ChEBI" id="CHEBI:61978"/>
        <dbReference type="ChEBI" id="CHEBI:456216"/>
        <dbReference type="EC" id="2.7.10.2"/>
    </reaction>
</comment>
<keyword evidence="3" id="KW-0808">Transferase</keyword>
<evidence type="ECO:0000256" key="4">
    <source>
        <dbReference type="ARBA" id="ARBA00022741"/>
    </source>
</evidence>
<keyword evidence="4" id="KW-0547">Nucleotide-binding</keyword>
<dbReference type="SUPFAM" id="SSF52540">
    <property type="entry name" value="P-loop containing nucleoside triphosphate hydrolases"/>
    <property type="match status" value="1"/>
</dbReference>
<proteinExistence type="inferred from homology"/>
<dbReference type="GO" id="GO:0005524">
    <property type="term" value="F:ATP binding"/>
    <property type="evidence" value="ECO:0007669"/>
    <property type="project" value="UniProtKB-KW"/>
</dbReference>
<sequence length="259" mass="28573">MSKLNKRLRSQDAFMDSPIGENLNFAAAEAYKLLRANLTFSLPANEGGCKVVGITSSVPSEGKSTTAINLAYSIAETGKKVLLIDADMRLPTLYRRLGIASSPGLSNLLAGLSNGADVLRSSGLHENLHAIVAGDIPPNPNELLASDMMGRLIKSLSSSYDYIIFDLPPVTSVSDGLVISDHLDGVIVVVRRNFCDKHSLQEAMRYMRFRNVKILGFVLTRSQYHGKYYKRSSNSSYKYGRQYSKIKSPVSFDRTDKRK</sequence>
<dbReference type="PANTHER" id="PTHR32309:SF13">
    <property type="entry name" value="FERRIC ENTEROBACTIN TRANSPORT PROTEIN FEPE"/>
    <property type="match status" value="1"/>
</dbReference>
<evidence type="ECO:0000256" key="5">
    <source>
        <dbReference type="ARBA" id="ARBA00022777"/>
    </source>
</evidence>
<evidence type="ECO:0000256" key="8">
    <source>
        <dbReference type="ARBA" id="ARBA00051245"/>
    </source>
</evidence>
<dbReference type="InterPro" id="IPR025669">
    <property type="entry name" value="AAA_dom"/>
</dbReference>
<evidence type="ECO:0000256" key="1">
    <source>
        <dbReference type="ARBA" id="ARBA00007316"/>
    </source>
</evidence>
<keyword evidence="7" id="KW-0829">Tyrosine-protein kinase</keyword>
<dbReference type="EMBL" id="DVOL01000077">
    <property type="protein sequence ID" value="HIV11117.1"/>
    <property type="molecule type" value="Genomic_DNA"/>
</dbReference>
<evidence type="ECO:0000256" key="7">
    <source>
        <dbReference type="ARBA" id="ARBA00023137"/>
    </source>
</evidence>
<comment type="caution">
    <text evidence="10">The sequence shown here is derived from an EMBL/GenBank/DDBJ whole genome shotgun (WGS) entry which is preliminary data.</text>
</comment>
<gene>
    <name evidence="10" type="ORF">IAD28_05445</name>
</gene>
<evidence type="ECO:0000256" key="6">
    <source>
        <dbReference type="ARBA" id="ARBA00022840"/>
    </source>
</evidence>
<evidence type="ECO:0000256" key="2">
    <source>
        <dbReference type="ARBA" id="ARBA00011903"/>
    </source>
</evidence>
<organism evidence="10 11">
    <name type="scientific">Candidatus Faeciplasma avium</name>
    <dbReference type="NCBI Taxonomy" id="2840798"/>
    <lineage>
        <taxon>Bacteria</taxon>
        <taxon>Bacillati</taxon>
        <taxon>Bacillota</taxon>
        <taxon>Clostridia</taxon>
        <taxon>Eubacteriales</taxon>
        <taxon>Oscillospiraceae</taxon>
        <taxon>Oscillospiraceae incertae sedis</taxon>
        <taxon>Candidatus Faeciplasma</taxon>
    </lineage>
</organism>
<dbReference type="NCBIfam" id="TIGR01007">
    <property type="entry name" value="eps_fam"/>
    <property type="match status" value="1"/>
</dbReference>